<organism evidence="1">
    <name type="scientific">Lacrimispora sp. BS-2</name>
    <dbReference type="NCBI Taxonomy" id="3151850"/>
    <lineage>
        <taxon>Bacteria</taxon>
        <taxon>Bacillati</taxon>
        <taxon>Bacillota</taxon>
        <taxon>Clostridia</taxon>
        <taxon>Lachnospirales</taxon>
        <taxon>Lachnospiraceae</taxon>
        <taxon>Lacrimispora</taxon>
    </lineage>
</organism>
<protein>
    <submittedName>
        <fullName evidence="1">Uncharacterized protein</fullName>
    </submittedName>
</protein>
<gene>
    <name evidence="1" type="ORF">ABFV83_09995</name>
</gene>
<dbReference type="RefSeq" id="WP_349948722.1">
    <property type="nucleotide sequence ID" value="NZ_CP157940.1"/>
</dbReference>
<dbReference type="AlphaFoldDB" id="A0AAU7PUN3"/>
<evidence type="ECO:0000313" key="1">
    <source>
        <dbReference type="EMBL" id="XBS56093.1"/>
    </source>
</evidence>
<accession>A0AAU7PUN3</accession>
<name>A0AAU7PUN3_9FIRM</name>
<reference evidence="1" key="1">
    <citation type="submission" date="2024-06" db="EMBL/GenBank/DDBJ databases">
        <title>Lacrimispora cavernae sp. nov., a novel anaerobe isolated from bat guano pile inside a cave.</title>
        <authorList>
            <person name="Miller S.L."/>
            <person name="Lu N."/>
            <person name="King J."/>
            <person name="Sankaranarayanan K."/>
            <person name="Lawson P.A."/>
        </authorList>
    </citation>
    <scope>NUCLEOTIDE SEQUENCE</scope>
    <source>
        <strain evidence="1">BS-2</strain>
    </source>
</reference>
<dbReference type="EMBL" id="CP157940">
    <property type="protein sequence ID" value="XBS56093.1"/>
    <property type="molecule type" value="Genomic_DNA"/>
</dbReference>
<sequence>MYELKHDTAYSKARGQVQLNAYVKAIRENETDKRYKGRTAIPGDSLNAIFNCDIPSQRYPNKVIHYHTDAEYPGMIFWSYENRKKQPQEEMVAVPKDALEWAKNAGLVVVGVVAVIAGVF</sequence>
<proteinExistence type="predicted"/>